<dbReference type="AlphaFoldDB" id="A0A1V2JX16"/>
<dbReference type="SUPFAM" id="SSF48498">
    <property type="entry name" value="Tetracyclin repressor-like, C-terminal domain"/>
    <property type="match status" value="1"/>
</dbReference>
<evidence type="ECO:0000313" key="7">
    <source>
        <dbReference type="Proteomes" id="UP000189295"/>
    </source>
</evidence>
<organism evidence="6 7">
    <name type="scientific">Pseudomonas cedrina subsp. cedrina</name>
    <dbReference type="NCBI Taxonomy" id="76762"/>
    <lineage>
        <taxon>Bacteria</taxon>
        <taxon>Pseudomonadati</taxon>
        <taxon>Pseudomonadota</taxon>
        <taxon>Gammaproteobacteria</taxon>
        <taxon>Pseudomonadales</taxon>
        <taxon>Pseudomonadaceae</taxon>
        <taxon>Pseudomonas</taxon>
    </lineage>
</organism>
<keyword evidence="3" id="KW-0804">Transcription</keyword>
<proteinExistence type="predicted"/>
<evidence type="ECO:0000256" key="3">
    <source>
        <dbReference type="ARBA" id="ARBA00023163"/>
    </source>
</evidence>
<dbReference type="InterPro" id="IPR036271">
    <property type="entry name" value="Tet_transcr_reg_TetR-rel_C_sf"/>
</dbReference>
<protein>
    <submittedName>
        <fullName evidence="6">TetR family transcriptional regulator</fullName>
    </submittedName>
</protein>
<dbReference type="InterPro" id="IPR009057">
    <property type="entry name" value="Homeodomain-like_sf"/>
</dbReference>
<dbReference type="PANTHER" id="PTHR47506">
    <property type="entry name" value="TRANSCRIPTIONAL REGULATORY PROTEIN"/>
    <property type="match status" value="1"/>
</dbReference>
<dbReference type="SUPFAM" id="SSF46689">
    <property type="entry name" value="Homeodomain-like"/>
    <property type="match status" value="1"/>
</dbReference>
<evidence type="ECO:0000256" key="4">
    <source>
        <dbReference type="PROSITE-ProRule" id="PRU00335"/>
    </source>
</evidence>
<evidence type="ECO:0000313" key="6">
    <source>
        <dbReference type="EMBL" id="ONH49665.1"/>
    </source>
</evidence>
<dbReference type="Gene3D" id="1.10.10.60">
    <property type="entry name" value="Homeodomain-like"/>
    <property type="match status" value="1"/>
</dbReference>
<keyword evidence="1" id="KW-0805">Transcription regulation</keyword>
<feature type="DNA-binding region" description="H-T-H motif" evidence="4">
    <location>
        <begin position="34"/>
        <end position="53"/>
    </location>
</feature>
<dbReference type="InterPro" id="IPR001647">
    <property type="entry name" value="HTH_TetR"/>
</dbReference>
<dbReference type="OrthoDB" id="270177at2"/>
<dbReference type="Proteomes" id="UP000189295">
    <property type="component" value="Unassembled WGS sequence"/>
</dbReference>
<keyword evidence="2 4" id="KW-0238">DNA-binding</keyword>
<dbReference type="PANTHER" id="PTHR47506:SF1">
    <property type="entry name" value="HTH-TYPE TRANSCRIPTIONAL REGULATOR YJDC"/>
    <property type="match status" value="1"/>
</dbReference>
<reference evidence="6 7" key="1">
    <citation type="submission" date="2016-10" db="EMBL/GenBank/DDBJ databases">
        <title>Pseudomonas lactis sp. nov. and Pseudomonas paralactis sp. nov., isolated from bovine raw milk.</title>
        <authorList>
            <person name="Von Neubeck M."/>
            <person name="Huptas C."/>
            <person name="Glueck C."/>
            <person name="Krewinkel M."/>
            <person name="Stoeckel M."/>
            <person name="Stressler T."/>
            <person name="Fischer L."/>
            <person name="Hinrichs J."/>
            <person name="Scherer S."/>
            <person name="Wenning M."/>
        </authorList>
    </citation>
    <scope>NUCLEOTIDE SEQUENCE [LARGE SCALE GENOMIC DNA]</scope>
    <source>
        <strain evidence="6 7">DSM 17516</strain>
    </source>
</reference>
<evidence type="ECO:0000259" key="5">
    <source>
        <dbReference type="PROSITE" id="PS50977"/>
    </source>
</evidence>
<dbReference type="PROSITE" id="PS50977">
    <property type="entry name" value="HTH_TETR_2"/>
    <property type="match status" value="1"/>
</dbReference>
<dbReference type="RefSeq" id="WP_076955076.1">
    <property type="nucleotide sequence ID" value="NZ_MNPW01000025.1"/>
</dbReference>
<accession>A0A1V2JX16</accession>
<name>A0A1V2JX16_PSECE</name>
<evidence type="ECO:0000256" key="1">
    <source>
        <dbReference type="ARBA" id="ARBA00023015"/>
    </source>
</evidence>
<dbReference type="Pfam" id="PF00440">
    <property type="entry name" value="TetR_N"/>
    <property type="match status" value="1"/>
</dbReference>
<dbReference type="GO" id="GO:0003677">
    <property type="term" value="F:DNA binding"/>
    <property type="evidence" value="ECO:0007669"/>
    <property type="project" value="UniProtKB-UniRule"/>
</dbReference>
<sequence>MAQMGRPRTFDREQAVEQAMHLFWQHGYDATSLAQLKAGLGGGISAPSFYAAFGSKEALFDECVQRYLTTYAQVTECLWDESLQPRQAVETALRQSVRMQCEDGHPKGCMVALGVMSAPSPENARVADGLTQSRLRTRAGIVACVERAVRMGQLPGTINPAVMAAVFDSFLQGVSILARDNVPHATLDAALSQLLLTWDVAASTVPPVRSDTAPKNPCLSTPTT</sequence>
<evidence type="ECO:0000256" key="2">
    <source>
        <dbReference type="ARBA" id="ARBA00023125"/>
    </source>
</evidence>
<feature type="domain" description="HTH tetR-type" evidence="5">
    <location>
        <begin position="9"/>
        <end position="71"/>
    </location>
</feature>
<dbReference type="EMBL" id="MNPW01000025">
    <property type="protein sequence ID" value="ONH49665.1"/>
    <property type="molecule type" value="Genomic_DNA"/>
</dbReference>
<gene>
    <name evidence="6" type="ORF">BLL36_28610</name>
</gene>
<dbReference type="Gene3D" id="1.10.357.10">
    <property type="entry name" value="Tetracycline Repressor, domain 2"/>
    <property type="match status" value="1"/>
</dbReference>
<comment type="caution">
    <text evidence="6">The sequence shown here is derived from an EMBL/GenBank/DDBJ whole genome shotgun (WGS) entry which is preliminary data.</text>
</comment>